<evidence type="ECO:0000256" key="5">
    <source>
        <dbReference type="ARBA" id="ARBA00022705"/>
    </source>
</evidence>
<dbReference type="InterPro" id="IPR056171">
    <property type="entry name" value="PolC_DP2_central_dom"/>
</dbReference>
<evidence type="ECO:0000313" key="19">
    <source>
        <dbReference type="Proteomes" id="UP000199259"/>
    </source>
</evidence>
<organism evidence="18 19">
    <name type="scientific">Methanolobus vulcani</name>
    <dbReference type="NCBI Taxonomy" id="38026"/>
    <lineage>
        <taxon>Archaea</taxon>
        <taxon>Methanobacteriati</taxon>
        <taxon>Methanobacteriota</taxon>
        <taxon>Stenosarchaea group</taxon>
        <taxon>Methanomicrobia</taxon>
        <taxon>Methanosarcinales</taxon>
        <taxon>Methanosarcinaceae</taxon>
        <taxon>Methanolobus</taxon>
    </lineage>
</organism>
<dbReference type="EC" id="3.1.11.1" evidence="14"/>
<reference evidence="18 19" key="1">
    <citation type="submission" date="2016-10" db="EMBL/GenBank/DDBJ databases">
        <authorList>
            <person name="Varghese N."/>
            <person name="Submissions S."/>
        </authorList>
    </citation>
    <scope>NUCLEOTIDE SEQUENCE [LARGE SCALE GENOMIC DNA]</scope>
    <source>
        <strain evidence="18 19">PL 12/M</strain>
    </source>
</reference>
<name>A0A7Z7AUK9_9EURY</name>
<evidence type="ECO:0000256" key="6">
    <source>
        <dbReference type="ARBA" id="ARBA00022722"/>
    </source>
</evidence>
<comment type="subunit">
    <text evidence="2 14">Heterodimer of a large subunit and a small subunit.</text>
</comment>
<dbReference type="NCBIfam" id="TIGR00354">
    <property type="entry name" value="polC"/>
    <property type="match status" value="1"/>
</dbReference>
<evidence type="ECO:0000256" key="2">
    <source>
        <dbReference type="ARBA" id="ARBA00011315"/>
    </source>
</evidence>
<evidence type="ECO:0000259" key="15">
    <source>
        <dbReference type="Pfam" id="PF03833"/>
    </source>
</evidence>
<dbReference type="Pfam" id="PF24844">
    <property type="entry name" value="PolC_DP2_central"/>
    <property type="match status" value="1"/>
</dbReference>
<evidence type="ECO:0000256" key="11">
    <source>
        <dbReference type="ARBA" id="ARBA00023268"/>
    </source>
</evidence>
<dbReference type="GO" id="GO:0006308">
    <property type="term" value="P:DNA catabolic process"/>
    <property type="evidence" value="ECO:0007669"/>
    <property type="project" value="UniProtKB-UniRule"/>
</dbReference>
<dbReference type="InterPro" id="IPR016033">
    <property type="entry name" value="PolC_DP2_N"/>
</dbReference>
<dbReference type="PIRSF" id="PIRSF016275">
    <property type="entry name" value="PolC_DP2"/>
    <property type="match status" value="1"/>
</dbReference>
<dbReference type="GO" id="GO:0006261">
    <property type="term" value="P:DNA-templated DNA replication"/>
    <property type="evidence" value="ECO:0007669"/>
    <property type="project" value="UniProtKB-UniRule"/>
</dbReference>
<dbReference type="EC" id="2.7.7.7" evidence="14"/>
<evidence type="ECO:0000256" key="4">
    <source>
        <dbReference type="ARBA" id="ARBA00022695"/>
    </source>
</evidence>
<dbReference type="RefSeq" id="WP_091708224.1">
    <property type="nucleotide sequence ID" value="NZ_FNCA01000001.1"/>
</dbReference>
<keyword evidence="19" id="KW-1185">Reference proteome</keyword>
<comment type="caution">
    <text evidence="18">The sequence shown here is derived from an EMBL/GenBank/DDBJ whole genome shotgun (WGS) entry which is preliminary data.</text>
</comment>
<proteinExistence type="inferred from homology"/>
<dbReference type="Pfam" id="PF24846">
    <property type="entry name" value="PolC_DP2_cat"/>
    <property type="match status" value="1"/>
</dbReference>
<dbReference type="GO" id="GO:0008310">
    <property type="term" value="F:single-stranded DNA 3'-5' DNA exonuclease activity"/>
    <property type="evidence" value="ECO:0007669"/>
    <property type="project" value="UniProtKB-EC"/>
</dbReference>
<evidence type="ECO:0000256" key="1">
    <source>
        <dbReference type="ARBA" id="ARBA00011053"/>
    </source>
</evidence>
<evidence type="ECO:0000256" key="13">
    <source>
        <dbReference type="ARBA" id="ARBA00049244"/>
    </source>
</evidence>
<dbReference type="OrthoDB" id="7529at2157"/>
<dbReference type="Proteomes" id="UP000199259">
    <property type="component" value="Unassembled WGS sequence"/>
</dbReference>
<dbReference type="PANTHER" id="PTHR42210:SF1">
    <property type="entry name" value="DNA POLYMERASE II LARGE SUBUNIT"/>
    <property type="match status" value="1"/>
</dbReference>
<evidence type="ECO:0000256" key="9">
    <source>
        <dbReference type="ARBA" id="ARBA00022932"/>
    </source>
</evidence>
<dbReference type="HAMAP" id="MF_00324">
    <property type="entry name" value="DNApol_II_L_arch"/>
    <property type="match status" value="1"/>
</dbReference>
<accession>A0A7Z7AUK9</accession>
<evidence type="ECO:0000256" key="14">
    <source>
        <dbReference type="HAMAP-Rule" id="MF_00324"/>
    </source>
</evidence>
<comment type="function">
    <text evidence="12 14">Possesses two activities: a DNA synthesis (polymerase) and an exonucleolytic activity that degrades single-stranded DNA in the 3'- to 5'-direction. Has a template-primer preference which is characteristic of a replicative DNA polymerase.</text>
</comment>
<keyword evidence="8 14" id="KW-0269">Exonuclease</keyword>
<comment type="catalytic activity">
    <reaction evidence="13 14">
        <text>DNA(n) + a 2'-deoxyribonucleoside 5'-triphosphate = DNA(n+1) + diphosphate</text>
        <dbReference type="Rhea" id="RHEA:22508"/>
        <dbReference type="Rhea" id="RHEA-COMP:17339"/>
        <dbReference type="Rhea" id="RHEA-COMP:17340"/>
        <dbReference type="ChEBI" id="CHEBI:33019"/>
        <dbReference type="ChEBI" id="CHEBI:61560"/>
        <dbReference type="ChEBI" id="CHEBI:173112"/>
        <dbReference type="EC" id="2.7.7.7"/>
    </reaction>
</comment>
<keyword evidence="6 14" id="KW-0540">Nuclease</keyword>
<dbReference type="Pfam" id="PF03833">
    <property type="entry name" value="PolC_DP2_N"/>
    <property type="match status" value="1"/>
</dbReference>
<dbReference type="InterPro" id="IPR004475">
    <property type="entry name" value="PolC_DP2"/>
</dbReference>
<dbReference type="AlphaFoldDB" id="A0A7Z7AUK9"/>
<protein>
    <recommendedName>
        <fullName evidence="14">DNA polymerase II large subunit</fullName>
        <shortName evidence="14">Pol II</shortName>
        <ecNumber evidence="14">2.7.7.7</ecNumber>
    </recommendedName>
    <alternativeName>
        <fullName evidence="14">Exodeoxyribonuclease large subunit</fullName>
        <ecNumber evidence="14">3.1.11.1</ecNumber>
    </alternativeName>
</protein>
<evidence type="ECO:0000256" key="8">
    <source>
        <dbReference type="ARBA" id="ARBA00022839"/>
    </source>
</evidence>
<evidence type="ECO:0000313" key="18">
    <source>
        <dbReference type="EMBL" id="SDF34195.1"/>
    </source>
</evidence>
<dbReference type="NCBIfam" id="NF003103">
    <property type="entry name" value="PRK04023.1"/>
    <property type="match status" value="1"/>
</dbReference>
<dbReference type="InterPro" id="IPR056172">
    <property type="entry name" value="PolC_DP2_cat_dom"/>
</dbReference>
<keyword evidence="11 14" id="KW-0511">Multifunctional enzyme</keyword>
<keyword evidence="9 14" id="KW-0239">DNA-directed DNA polymerase</keyword>
<dbReference type="GO" id="GO:0003677">
    <property type="term" value="F:DNA binding"/>
    <property type="evidence" value="ECO:0007669"/>
    <property type="project" value="UniProtKB-UniRule"/>
</dbReference>
<evidence type="ECO:0000256" key="3">
    <source>
        <dbReference type="ARBA" id="ARBA00022679"/>
    </source>
</evidence>
<keyword evidence="5 14" id="KW-0235">DNA replication</keyword>
<sequence>MGEIVVSDAMRDYFEGLESNLHKEIEIANRARSRGRDPKPHIEIPLAKDLADRVENLIGVKGVAEQIRIFDETMSREEGALAIGKAVAEGVVGKFDSKEEAIEAAIRVSVAMLTEGVVAAPIEGIDKVTLGKNDDGSEYIRIFYSGPIRSAGGTAQALSVLVGDYVRRAVGIERYKPRKEEVERYVEEILLYRRVATLQYTPSEDEIRLIVENCPICIDGEPTEAEEVEGYRNMDRIETNRVRGGMCLVLAEGLALKAPKVLKHVNKLEMDGWDWLNTLIAGTKSTDDDDGGFVGVKPKDKYLRDLIAGRPVFSHPMRPGGFRLRYGRSRNTSFAAAGISPASMYIMDSFIVSGTQLKVERPGKAAGMAPVDSLEGPTVRLRSGDVIRVDDEQEAIEIHPEVEAIIDIGEILINYGDFLENNHPLVPASYCFEWWIQEFEKAVANPPYSRDELKCPSQELALKLCEKYNIPLHPAHTHLWHDISVKEYETLASFISENGIISQDSRILELPLTLTRDSGIKTILEHLLVLHRLTDGHIVIENPLPFIRCMGLDTDLKKKWTELPEELTETVPLVNKLSGLIVRERAPIRIGARMGRPEKSNKRKMSPAPHVLFPIGDSAGNTRKMEAAAGYISSMNSKVGQIRVEIGNRVCPACGMDTFLYRCDCGEFTIPKLFCPRCGISAQKEECPKCGSKTTCVKMQNINFKEIYQAAFAKVGERENIEVKGVKRMMSGTMTPEPLEKGILRAKHDLYTFKDGTVRYDMSDIPLTHIRADELGIKVEKLIGIGYTEDIYGNKLERDDQVVCLKVQDLVISYDCGEYLLRTTKYIDDLLEKYYGEEAYYKAEKLEDLVGVMLMGLAPHTSAGVLGRLVGFTKASVGYAHPFFHAAKRRNCDGDEDCVMLLMDGLINFSRDYLPEKRGGKMDAPLVLTTRLDPSEVDKEAHNIDVCDHYPLEFYEATQNYTNPKELESTFDLISARLGTPDQYEHFMYTHDTTDIAAGPLNSAYKTLGSMVEKMDAQLALADKIRAVDASNVAERVLISHFLPDMFGNLRAFSRQGTRCLKCAAKFRRPPLTGICPKCGGRVILTVHEGAVKKYLEVSKKVAHDYNVSSYTKQRIELLGLDMQSLFENDKSKQTGLLEFM</sequence>
<evidence type="ECO:0000259" key="16">
    <source>
        <dbReference type="Pfam" id="PF24844"/>
    </source>
</evidence>
<feature type="domain" description="DNA polymerase II large subunit DP2 N-terminal" evidence="15">
    <location>
        <begin position="12"/>
        <end position="281"/>
    </location>
</feature>
<comment type="catalytic activity">
    <reaction evidence="14">
        <text>Exonucleolytic cleavage in the 3'- to 5'-direction to yield nucleoside 5'-phosphates.</text>
        <dbReference type="EC" id="3.1.11.1"/>
    </reaction>
</comment>
<keyword evidence="4 14" id="KW-0548">Nucleotidyltransferase</keyword>
<evidence type="ECO:0000256" key="7">
    <source>
        <dbReference type="ARBA" id="ARBA00022801"/>
    </source>
</evidence>
<dbReference type="EMBL" id="FNCA01000001">
    <property type="protein sequence ID" value="SDF34195.1"/>
    <property type="molecule type" value="Genomic_DNA"/>
</dbReference>
<evidence type="ECO:0000259" key="17">
    <source>
        <dbReference type="Pfam" id="PF24846"/>
    </source>
</evidence>
<comment type="similarity">
    <text evidence="1 14">Belongs to the archaeal DNA polymerase II family.</text>
</comment>
<evidence type="ECO:0000256" key="10">
    <source>
        <dbReference type="ARBA" id="ARBA00023125"/>
    </source>
</evidence>
<feature type="domain" description="DNA polymerase II large subunit DP2 central" evidence="16">
    <location>
        <begin position="294"/>
        <end position="683"/>
    </location>
</feature>
<evidence type="ECO:0000256" key="12">
    <source>
        <dbReference type="ARBA" id="ARBA00025068"/>
    </source>
</evidence>
<dbReference type="PANTHER" id="PTHR42210">
    <property type="entry name" value="DNA POLYMERASE II LARGE SUBUNIT"/>
    <property type="match status" value="1"/>
</dbReference>
<keyword evidence="7 14" id="KW-0378">Hydrolase</keyword>
<keyword evidence="3 14" id="KW-0808">Transferase</keyword>
<dbReference type="GO" id="GO:0003887">
    <property type="term" value="F:DNA-directed DNA polymerase activity"/>
    <property type="evidence" value="ECO:0007669"/>
    <property type="project" value="UniProtKB-UniRule"/>
</dbReference>
<gene>
    <name evidence="14" type="primary">polC</name>
    <name evidence="18" type="ORF">SAMN04488589_0405</name>
</gene>
<keyword evidence="10 14" id="KW-0238">DNA-binding</keyword>
<feature type="domain" description="DNA polymerase II large subunit DP2 catalytic" evidence="17">
    <location>
        <begin position="717"/>
        <end position="1014"/>
    </location>
</feature>